<evidence type="ECO:0000259" key="2">
    <source>
        <dbReference type="Pfam" id="PF07730"/>
    </source>
</evidence>
<keyword evidence="1" id="KW-1133">Transmembrane helix</keyword>
<feature type="transmembrane region" description="Helical" evidence="1">
    <location>
        <begin position="88"/>
        <end position="105"/>
    </location>
</feature>
<dbReference type="Gene3D" id="6.10.250.2870">
    <property type="match status" value="1"/>
</dbReference>
<evidence type="ECO:0000256" key="1">
    <source>
        <dbReference type="SAM" id="Phobius"/>
    </source>
</evidence>
<dbReference type="Proteomes" id="UP000245206">
    <property type="component" value="Unassembled WGS sequence"/>
</dbReference>
<keyword evidence="3" id="KW-0418">Kinase</keyword>
<name>A0A2P2DHQ3_9LEPT</name>
<gene>
    <name evidence="3" type="ORF">LPTSP2_34760</name>
</gene>
<feature type="transmembrane region" description="Helical" evidence="1">
    <location>
        <begin position="135"/>
        <end position="156"/>
    </location>
</feature>
<sequence length="412" mass="47982">MNIRVVYHKLLGKQFDPISLIAVYSEILNKLYFLGFAYTLAYAHSVYLEWGKADLTNCYLSFSQLIISLCLVGISFFYRTVNANITKLVRILFFSLVLVEIETGFHDPTIPYFDPRNWLTIIALIGSNSFFYPGLVWQFMIEWTVVFCIYLIRVFIQNDSLIPDETWREMSTIVPLFLVSFFLNHWWFQTRYIAAYRGMLLEEKRRTFFQDIHDSLGSKLTDLVLLCQTLESNAAETSTAVIHKIKELSSDALESLRNQVKEEDQREILQESLIHGLQLLVKKRYKMLGREIVIQSETLKDRMIPIKEPETAHHLLQIFKEISTNDLRHGSGKTICRLEESENSISIDFVTEFKETNPQPPNVNIALPESFWNIGIGEKGIEQRIQFLNGQLEINPSPYRIKMQIPKTLFQL</sequence>
<feature type="transmembrane region" description="Helical" evidence="1">
    <location>
        <begin position="21"/>
        <end position="41"/>
    </location>
</feature>
<evidence type="ECO:0000313" key="3">
    <source>
        <dbReference type="EMBL" id="GBF44173.1"/>
    </source>
</evidence>
<dbReference type="Pfam" id="PF07730">
    <property type="entry name" value="HisKA_3"/>
    <property type="match status" value="1"/>
</dbReference>
<organism evidence="3 4">
    <name type="scientific">Leptospira ellinghausenii</name>
    <dbReference type="NCBI Taxonomy" id="1917822"/>
    <lineage>
        <taxon>Bacteria</taxon>
        <taxon>Pseudomonadati</taxon>
        <taxon>Spirochaetota</taxon>
        <taxon>Spirochaetia</taxon>
        <taxon>Leptospirales</taxon>
        <taxon>Leptospiraceae</taxon>
        <taxon>Leptospira</taxon>
    </lineage>
</organism>
<protein>
    <submittedName>
        <fullName evidence="3">Signal transduction histidine kinase</fullName>
    </submittedName>
</protein>
<keyword evidence="1" id="KW-0812">Transmembrane</keyword>
<feature type="transmembrane region" description="Helical" evidence="1">
    <location>
        <begin position="61"/>
        <end position="81"/>
    </location>
</feature>
<dbReference type="GO" id="GO:0000155">
    <property type="term" value="F:phosphorelay sensor kinase activity"/>
    <property type="evidence" value="ECO:0007669"/>
    <property type="project" value="InterPro"/>
</dbReference>
<dbReference type="InterPro" id="IPR011712">
    <property type="entry name" value="Sig_transdc_His_kin_sub3_dim/P"/>
</dbReference>
<evidence type="ECO:0000313" key="4">
    <source>
        <dbReference type="Proteomes" id="UP000245206"/>
    </source>
</evidence>
<dbReference type="GO" id="GO:0016020">
    <property type="term" value="C:membrane"/>
    <property type="evidence" value="ECO:0007669"/>
    <property type="project" value="InterPro"/>
</dbReference>
<dbReference type="OrthoDB" id="344503at2"/>
<proteinExistence type="predicted"/>
<dbReference type="EMBL" id="BFAZ01000010">
    <property type="protein sequence ID" value="GBF44173.1"/>
    <property type="molecule type" value="Genomic_DNA"/>
</dbReference>
<dbReference type="GO" id="GO:0046983">
    <property type="term" value="F:protein dimerization activity"/>
    <property type="evidence" value="ECO:0007669"/>
    <property type="project" value="InterPro"/>
</dbReference>
<keyword evidence="4" id="KW-1185">Reference proteome</keyword>
<keyword evidence="1" id="KW-0472">Membrane</keyword>
<reference evidence="4" key="1">
    <citation type="journal article" date="2019" name="Microbiol. Immunol.">
        <title>Molecular and phenotypic characterization of Leptospira johnsonii sp. nov., Leptospira ellinghausenii sp. nov. and Leptospira ryugenii sp. nov. isolated from soil and water in Japan.</title>
        <authorList>
            <person name="Masuzawa T."/>
            <person name="Saito M."/>
            <person name="Nakao R."/>
            <person name="Nikaido Y."/>
            <person name="Matsumoto M."/>
            <person name="Ogawa M."/>
            <person name="Yokoyama M."/>
            <person name="Hidaka Y."/>
            <person name="Tomita J."/>
            <person name="Sakakibara K."/>
            <person name="Suzuki K."/>
            <person name="Yasuda S."/>
            <person name="Sato H."/>
            <person name="Yamaguchi M."/>
            <person name="Yoshida S.I."/>
            <person name="Koizumi N."/>
            <person name="Kawamura Y."/>
        </authorList>
    </citation>
    <scope>NUCLEOTIDE SEQUENCE [LARGE SCALE GENOMIC DNA]</scope>
    <source>
        <strain evidence="4">E18</strain>
    </source>
</reference>
<dbReference type="AlphaFoldDB" id="A0A2P2DHQ3"/>
<keyword evidence="3" id="KW-0808">Transferase</keyword>
<dbReference type="RefSeq" id="WP_108961141.1">
    <property type="nucleotide sequence ID" value="NZ_BFAZ01000010.1"/>
</dbReference>
<feature type="transmembrane region" description="Helical" evidence="1">
    <location>
        <begin position="168"/>
        <end position="188"/>
    </location>
</feature>
<comment type="caution">
    <text evidence="3">The sequence shown here is derived from an EMBL/GenBank/DDBJ whole genome shotgun (WGS) entry which is preliminary data.</text>
</comment>
<feature type="domain" description="Signal transduction histidine kinase subgroup 3 dimerisation and phosphoacceptor" evidence="2">
    <location>
        <begin position="209"/>
        <end position="261"/>
    </location>
</feature>
<accession>A0A2P2DHQ3</accession>